<accession>A0A1I2SEC7</accession>
<dbReference type="RefSeq" id="WP_091969698.1">
    <property type="nucleotide sequence ID" value="NZ_FOPM01000004.1"/>
</dbReference>
<dbReference type="PRINTS" id="PR01713">
    <property type="entry name" value="NUCEPIMERASE"/>
</dbReference>
<dbReference type="InterPro" id="IPR036291">
    <property type="entry name" value="NAD(P)-bd_dom_sf"/>
</dbReference>
<dbReference type="STRING" id="582675.SAMN05192565_104205"/>
<dbReference type="AlphaFoldDB" id="A0A1I2SEC7"/>
<evidence type="ECO:0000313" key="3">
    <source>
        <dbReference type="EMBL" id="SFG51070.1"/>
    </source>
</evidence>
<sequence>MRILVTGSAGFIGYHLGRHLLAAGHAVTGLDGFSDYYDVGLKRARHAALAAHPAFEAVEGRLETEGLLLDTLARVRPDVVVHLAAQAGVRHSLENPGAYVQANMVGTANLIEAVRAHPVRHLLFASTSSAYGGNAAIPFRETDRAVSPLTLYAASKLAGEAMLHAYAHLFAIPTTAFRFFTVYGPWGRPDMALFLFTRKILAGEPIEVFAGGAAERDFTYVDDLVAAIARLMETPPEGPGGAGPVGPFDTLSPVAPYRLVNIGGGRPVRLDAMIDALEAALGRRAERVLKPLPPGDVARTHASTELLRALIGAVPETPLSVGIPAFVDWYRTYYGA</sequence>
<dbReference type="Gene3D" id="3.40.50.720">
    <property type="entry name" value="NAD(P)-binding Rossmann-like Domain"/>
    <property type="match status" value="1"/>
</dbReference>
<dbReference type="PANTHER" id="PTHR43574">
    <property type="entry name" value="EPIMERASE-RELATED"/>
    <property type="match status" value="1"/>
</dbReference>
<keyword evidence="1" id="KW-0520">NAD</keyword>
<dbReference type="InterPro" id="IPR001509">
    <property type="entry name" value="Epimerase_deHydtase"/>
</dbReference>
<dbReference type="EMBL" id="FOPM01000004">
    <property type="protein sequence ID" value="SFG51070.1"/>
    <property type="molecule type" value="Genomic_DNA"/>
</dbReference>
<evidence type="ECO:0000259" key="2">
    <source>
        <dbReference type="Pfam" id="PF01370"/>
    </source>
</evidence>
<organism evidence="3 4">
    <name type="scientific">Methylobacterium gossipiicola</name>
    <dbReference type="NCBI Taxonomy" id="582675"/>
    <lineage>
        <taxon>Bacteria</taxon>
        <taxon>Pseudomonadati</taxon>
        <taxon>Pseudomonadota</taxon>
        <taxon>Alphaproteobacteria</taxon>
        <taxon>Hyphomicrobiales</taxon>
        <taxon>Methylobacteriaceae</taxon>
        <taxon>Methylobacterium</taxon>
    </lineage>
</organism>
<gene>
    <name evidence="3" type="ORF">SAMN05192565_104205</name>
</gene>
<dbReference type="Pfam" id="PF01370">
    <property type="entry name" value="Epimerase"/>
    <property type="match status" value="1"/>
</dbReference>
<dbReference type="OrthoDB" id="9801785at2"/>
<protein>
    <submittedName>
        <fullName evidence="3">UDP-glucuronate 4-epimerase</fullName>
    </submittedName>
</protein>
<name>A0A1I2SEC7_9HYPH</name>
<dbReference type="SUPFAM" id="SSF51735">
    <property type="entry name" value="NAD(P)-binding Rossmann-fold domains"/>
    <property type="match status" value="1"/>
</dbReference>
<evidence type="ECO:0000256" key="1">
    <source>
        <dbReference type="ARBA" id="ARBA00023027"/>
    </source>
</evidence>
<dbReference type="Proteomes" id="UP000199229">
    <property type="component" value="Unassembled WGS sequence"/>
</dbReference>
<evidence type="ECO:0000313" key="4">
    <source>
        <dbReference type="Proteomes" id="UP000199229"/>
    </source>
</evidence>
<feature type="domain" description="NAD-dependent epimerase/dehydratase" evidence="2">
    <location>
        <begin position="3"/>
        <end position="239"/>
    </location>
</feature>
<reference evidence="4" key="1">
    <citation type="submission" date="2016-10" db="EMBL/GenBank/DDBJ databases">
        <authorList>
            <person name="Varghese N."/>
            <person name="Submissions S."/>
        </authorList>
    </citation>
    <scope>NUCLEOTIDE SEQUENCE [LARGE SCALE GENOMIC DNA]</scope>
    <source>
        <strain evidence="4">Gh-105</strain>
    </source>
</reference>
<keyword evidence="4" id="KW-1185">Reference proteome</keyword>
<proteinExistence type="predicted"/>